<feature type="region of interest" description="Disordered" evidence="1">
    <location>
        <begin position="256"/>
        <end position="277"/>
    </location>
</feature>
<dbReference type="OrthoDB" id="5507788at2759"/>
<dbReference type="AlphaFoldDB" id="A0A5M8PD97"/>
<gene>
    <name evidence="2" type="ORF">FRX48_09089</name>
</gene>
<name>A0A5M8PD97_9LECA</name>
<proteinExistence type="predicted"/>
<sequence>MHIVDLTGEAKHSYENIFSVIGLYDTVEDANGAARAYLEEEYGDEYEESVDKDDCVHIAAEGYKSETLRVDVKMKKLQKRKPAPPQPRTTPVSSQPGATTARGPAPIALTPTTETSPDYEEVYTVSCAYSHPVPFLTDISYQISLHSSRDEANEAAQRYLNDDNPRGWDKYSERFDPHDGGICITAVHRDATYVVTVQKKNQECKPLIPQIPDLSRSPSPELREIFPVTVEKRHYVCGSNEEGELQSVEVRGAFKSPKDAKDLADEELGDLTDDGEWQRQDDEWELKEGEKDALLVLSAREWEKEEVVVVRVIARELG</sequence>
<protein>
    <submittedName>
        <fullName evidence="2">Uncharacterized protein</fullName>
    </submittedName>
</protein>
<evidence type="ECO:0000313" key="3">
    <source>
        <dbReference type="Proteomes" id="UP000324767"/>
    </source>
</evidence>
<accession>A0A5M8PD97</accession>
<dbReference type="Proteomes" id="UP000324767">
    <property type="component" value="Unassembled WGS sequence"/>
</dbReference>
<comment type="caution">
    <text evidence="2">The sequence shown here is derived from an EMBL/GenBank/DDBJ whole genome shotgun (WGS) entry which is preliminary data.</text>
</comment>
<dbReference type="EMBL" id="VXIT01000020">
    <property type="protein sequence ID" value="KAA6407023.1"/>
    <property type="molecule type" value="Genomic_DNA"/>
</dbReference>
<evidence type="ECO:0000313" key="2">
    <source>
        <dbReference type="EMBL" id="KAA6407023.1"/>
    </source>
</evidence>
<organism evidence="2 3">
    <name type="scientific">Lasallia pustulata</name>
    <dbReference type="NCBI Taxonomy" id="136370"/>
    <lineage>
        <taxon>Eukaryota</taxon>
        <taxon>Fungi</taxon>
        <taxon>Dikarya</taxon>
        <taxon>Ascomycota</taxon>
        <taxon>Pezizomycotina</taxon>
        <taxon>Lecanoromycetes</taxon>
        <taxon>OSLEUM clade</taxon>
        <taxon>Umbilicariomycetidae</taxon>
        <taxon>Umbilicariales</taxon>
        <taxon>Umbilicariaceae</taxon>
        <taxon>Lasallia</taxon>
    </lineage>
</organism>
<evidence type="ECO:0000256" key="1">
    <source>
        <dbReference type="SAM" id="MobiDB-lite"/>
    </source>
</evidence>
<feature type="compositionally biased region" description="Polar residues" evidence="1">
    <location>
        <begin position="89"/>
        <end position="98"/>
    </location>
</feature>
<feature type="region of interest" description="Disordered" evidence="1">
    <location>
        <begin position="76"/>
        <end position="115"/>
    </location>
</feature>
<feature type="compositionally biased region" description="Acidic residues" evidence="1">
    <location>
        <begin position="264"/>
        <end position="275"/>
    </location>
</feature>
<reference evidence="2 3" key="1">
    <citation type="submission" date="2019-09" db="EMBL/GenBank/DDBJ databases">
        <title>The hologenome of the rock-dwelling lichen Lasallia pustulata.</title>
        <authorList>
            <person name="Greshake Tzovaras B."/>
            <person name="Segers F."/>
            <person name="Bicker A."/>
            <person name="Dal Grande F."/>
            <person name="Otte J."/>
            <person name="Hankeln T."/>
            <person name="Schmitt I."/>
            <person name="Ebersberger I."/>
        </authorList>
    </citation>
    <scope>NUCLEOTIDE SEQUENCE [LARGE SCALE GENOMIC DNA]</scope>
    <source>
        <strain evidence="2">A1-1</strain>
    </source>
</reference>